<feature type="chain" id="PRO_5046469570" evidence="1">
    <location>
        <begin position="20"/>
        <end position="248"/>
    </location>
</feature>
<dbReference type="Proteomes" id="UP001236507">
    <property type="component" value="Unassembled WGS sequence"/>
</dbReference>
<comment type="caution">
    <text evidence="2">The sequence shown here is derived from an EMBL/GenBank/DDBJ whole genome shotgun (WGS) entry which is preliminary data.</text>
</comment>
<gene>
    <name evidence="2" type="ORF">QM524_21520</name>
</gene>
<dbReference type="InterPro" id="IPR005901">
    <property type="entry name" value="GLPGLI"/>
</dbReference>
<proteinExistence type="predicted"/>
<keyword evidence="3" id="KW-1185">Reference proteome</keyword>
<feature type="signal peptide" evidence="1">
    <location>
        <begin position="1"/>
        <end position="19"/>
    </location>
</feature>
<dbReference type="Pfam" id="PF09697">
    <property type="entry name" value="Porph_ging"/>
    <property type="match status" value="1"/>
</dbReference>
<dbReference type="RefSeq" id="WP_283346169.1">
    <property type="nucleotide sequence ID" value="NZ_JASHIF010000022.1"/>
</dbReference>
<dbReference type="NCBIfam" id="TIGR01200">
    <property type="entry name" value="GLPGLI"/>
    <property type="match status" value="1"/>
</dbReference>
<evidence type="ECO:0000256" key="1">
    <source>
        <dbReference type="SAM" id="SignalP"/>
    </source>
</evidence>
<dbReference type="EMBL" id="JASHIF010000022">
    <property type="protein sequence ID" value="MDI9861815.1"/>
    <property type="molecule type" value="Genomic_DNA"/>
</dbReference>
<name>A0ABT6YDZ5_9BACT</name>
<organism evidence="2 3">
    <name type="scientific">Flectobacillus roseus</name>
    <dbReference type="NCBI Taxonomy" id="502259"/>
    <lineage>
        <taxon>Bacteria</taxon>
        <taxon>Pseudomonadati</taxon>
        <taxon>Bacteroidota</taxon>
        <taxon>Cytophagia</taxon>
        <taxon>Cytophagales</taxon>
        <taxon>Flectobacillaceae</taxon>
        <taxon>Flectobacillus</taxon>
    </lineage>
</organism>
<reference evidence="2 3" key="1">
    <citation type="submission" date="2023-05" db="EMBL/GenBank/DDBJ databases">
        <title>Novel species of genus Flectobacillus isolated from stream in China.</title>
        <authorList>
            <person name="Lu H."/>
        </authorList>
    </citation>
    <scope>NUCLEOTIDE SEQUENCE [LARGE SCALE GENOMIC DNA]</scope>
    <source>
        <strain evidence="2 3">KCTC 42575</strain>
    </source>
</reference>
<evidence type="ECO:0000313" key="3">
    <source>
        <dbReference type="Proteomes" id="UP001236507"/>
    </source>
</evidence>
<sequence length="248" mass="28977">MKKIFLLALLYIAYFTSFGQNNEGVVYFTRTTYWTKLNSTLTYLSKQEKERMSYMFGGKDDWANYTLLYFNDNESKYVNSEEKNEESEGYAWRKEAYSIGRNFTKNTMTDVIEMLGKTYIVEDSLKLPEWKILNDLKEVAGHICMKAQVEDPIKNQKITAWFAQDLPSQAGPERLWGLPGMILELDINDGAVTVVATKIEFKKVDKELEPPKKLKGKKITDAEYQGMIDKFIKEKIKEEINPFWVIRY</sequence>
<protein>
    <submittedName>
        <fullName evidence="2">GLPGLI family protein</fullName>
    </submittedName>
</protein>
<keyword evidence="1" id="KW-0732">Signal</keyword>
<accession>A0ABT6YDZ5</accession>
<evidence type="ECO:0000313" key="2">
    <source>
        <dbReference type="EMBL" id="MDI9861815.1"/>
    </source>
</evidence>